<dbReference type="EMBL" id="SSSN01000009">
    <property type="protein sequence ID" value="THG32582.1"/>
    <property type="molecule type" value="Genomic_DNA"/>
</dbReference>
<dbReference type="SUPFAM" id="SSF46785">
    <property type="entry name" value="Winged helix' DNA-binding domain"/>
    <property type="match status" value="2"/>
</dbReference>
<comment type="caution">
    <text evidence="2">The sequence shown here is derived from an EMBL/GenBank/DDBJ whole genome shotgun (WGS) entry which is preliminary data.</text>
</comment>
<dbReference type="OrthoDB" id="162531at2"/>
<proteinExistence type="predicted"/>
<dbReference type="RefSeq" id="WP_136424884.1">
    <property type="nucleotide sequence ID" value="NZ_SSSN01000009.1"/>
</dbReference>
<evidence type="ECO:0000313" key="3">
    <source>
        <dbReference type="Proteomes" id="UP000307380"/>
    </source>
</evidence>
<dbReference type="InterPro" id="IPR000835">
    <property type="entry name" value="HTH_MarR-typ"/>
</dbReference>
<dbReference type="InterPro" id="IPR036388">
    <property type="entry name" value="WH-like_DNA-bd_sf"/>
</dbReference>
<name>A0A4S4FRS3_9MICO</name>
<dbReference type="PANTHER" id="PTHR33164">
    <property type="entry name" value="TRANSCRIPTIONAL REGULATOR, MARR FAMILY"/>
    <property type="match status" value="1"/>
</dbReference>
<evidence type="ECO:0000313" key="2">
    <source>
        <dbReference type="EMBL" id="THG32582.1"/>
    </source>
</evidence>
<gene>
    <name evidence="2" type="ORF">E6C70_12585</name>
</gene>
<dbReference type="InterPro" id="IPR039422">
    <property type="entry name" value="MarR/SlyA-like"/>
</dbReference>
<feature type="domain" description="HTH marR-type" evidence="1">
    <location>
        <begin position="14"/>
        <end position="154"/>
    </location>
</feature>
<sequence length="321" mass="35924">MTAQEDASYWYQDRQTRARLVLEALRRYRDAELAMRERARTSTGLGDNDLSAMRYLLQQDRAGRQVTPAELAEHLGLTRPSVTVMLDRLSRAGYLRRRRAPHDRRSMILVPREPEDPGIHEHLVDLRSGVARRAAELDRNDAAIVVRFLHDMRAALDDGVTPMPDRFWFGADDDAATAVLSGLREYRASEQRMRQRTRDSMRMGDNDLHALRYLLKGQRQGTCINAADLASELAMKSSSVTAMLDRLSASGHVIREPHPSDRRSVAIIPTPAADTEVRATLGTMHGRMIAVPGALDEHAAVVVERFLADITDAIALVGADR</sequence>
<accession>A0A4S4FRS3</accession>
<dbReference type="Pfam" id="PF12802">
    <property type="entry name" value="MarR_2"/>
    <property type="match status" value="1"/>
</dbReference>
<evidence type="ECO:0000259" key="1">
    <source>
        <dbReference type="PROSITE" id="PS50995"/>
    </source>
</evidence>
<reference evidence="2 3" key="1">
    <citation type="submission" date="2019-04" db="EMBL/GenBank/DDBJ databases">
        <authorList>
            <person name="Jiang L."/>
        </authorList>
    </citation>
    <scope>NUCLEOTIDE SEQUENCE [LARGE SCALE GENOMIC DNA]</scope>
    <source>
        <strain evidence="2 3">YIM 131861</strain>
    </source>
</reference>
<protein>
    <submittedName>
        <fullName evidence="2">MarR family transcriptional regulator</fullName>
    </submittedName>
</protein>
<dbReference type="PROSITE" id="PS50995">
    <property type="entry name" value="HTH_MARR_2"/>
    <property type="match status" value="1"/>
</dbReference>
<dbReference type="GO" id="GO:0003700">
    <property type="term" value="F:DNA-binding transcription factor activity"/>
    <property type="evidence" value="ECO:0007669"/>
    <property type="project" value="InterPro"/>
</dbReference>
<dbReference type="Gene3D" id="1.10.10.10">
    <property type="entry name" value="Winged helix-like DNA-binding domain superfamily/Winged helix DNA-binding domain"/>
    <property type="match status" value="2"/>
</dbReference>
<dbReference type="Proteomes" id="UP000307380">
    <property type="component" value="Unassembled WGS sequence"/>
</dbReference>
<dbReference type="SMART" id="SM00347">
    <property type="entry name" value="HTH_MARR"/>
    <property type="match status" value="2"/>
</dbReference>
<keyword evidence="3" id="KW-1185">Reference proteome</keyword>
<dbReference type="GO" id="GO:0006950">
    <property type="term" value="P:response to stress"/>
    <property type="evidence" value="ECO:0007669"/>
    <property type="project" value="TreeGrafter"/>
</dbReference>
<dbReference type="Pfam" id="PF01047">
    <property type="entry name" value="MarR"/>
    <property type="match status" value="1"/>
</dbReference>
<dbReference type="PANTHER" id="PTHR33164:SF43">
    <property type="entry name" value="HTH-TYPE TRANSCRIPTIONAL REPRESSOR YETL"/>
    <property type="match status" value="1"/>
</dbReference>
<dbReference type="AlphaFoldDB" id="A0A4S4FRS3"/>
<dbReference type="InterPro" id="IPR036390">
    <property type="entry name" value="WH_DNA-bd_sf"/>
</dbReference>
<organism evidence="2 3">
    <name type="scientific">Orlajensenia flava</name>
    <dbReference type="NCBI Taxonomy" id="2565934"/>
    <lineage>
        <taxon>Bacteria</taxon>
        <taxon>Bacillati</taxon>
        <taxon>Actinomycetota</taxon>
        <taxon>Actinomycetes</taxon>
        <taxon>Micrococcales</taxon>
        <taxon>Microbacteriaceae</taxon>
        <taxon>Orlajensenia</taxon>
    </lineage>
</organism>
<dbReference type="PRINTS" id="PR00598">
    <property type="entry name" value="HTHMARR"/>
</dbReference>